<evidence type="ECO:0000259" key="2">
    <source>
        <dbReference type="PROSITE" id="PS51671"/>
    </source>
</evidence>
<dbReference type="EC" id="2.7.6.5" evidence="5"/>
<dbReference type="NCBIfam" id="NF008303">
    <property type="entry name" value="PRK11092.1"/>
    <property type="match status" value="1"/>
</dbReference>
<dbReference type="FunFam" id="3.10.20.30:FF:000002">
    <property type="entry name" value="GTP pyrophosphokinase (RelA/SpoT)"/>
    <property type="match status" value="1"/>
</dbReference>
<dbReference type="Pfam" id="PF19296">
    <property type="entry name" value="RelA_AH_RIS"/>
    <property type="match status" value="1"/>
</dbReference>
<dbReference type="Pfam" id="PF13328">
    <property type="entry name" value="HD_4"/>
    <property type="match status" value="1"/>
</dbReference>
<feature type="domain" description="TGS" evidence="4">
    <location>
        <begin position="397"/>
        <end position="458"/>
    </location>
</feature>
<dbReference type="EMBL" id="UOFS01000049">
    <property type="protein sequence ID" value="VAX01664.1"/>
    <property type="molecule type" value="Genomic_DNA"/>
</dbReference>
<dbReference type="SUPFAM" id="SSF81271">
    <property type="entry name" value="TGS-like"/>
    <property type="match status" value="1"/>
</dbReference>
<dbReference type="InterPro" id="IPR007685">
    <property type="entry name" value="RelA_SpoT"/>
</dbReference>
<dbReference type="GO" id="GO:0015969">
    <property type="term" value="P:guanosine tetraphosphate metabolic process"/>
    <property type="evidence" value="ECO:0007669"/>
    <property type="project" value="InterPro"/>
</dbReference>
<dbReference type="InterPro" id="IPR002912">
    <property type="entry name" value="ACT_dom"/>
</dbReference>
<dbReference type="CDD" id="cd04876">
    <property type="entry name" value="ACT_RelA-SpoT"/>
    <property type="match status" value="1"/>
</dbReference>
<dbReference type="InterPro" id="IPR043519">
    <property type="entry name" value="NT_sf"/>
</dbReference>
<dbReference type="InterPro" id="IPR006674">
    <property type="entry name" value="HD_domain"/>
</dbReference>
<dbReference type="GO" id="GO:0008893">
    <property type="term" value="F:guanosine-3',5'-bis(diphosphate) 3'-diphosphatase activity"/>
    <property type="evidence" value="ECO:0007669"/>
    <property type="project" value="UniProtKB-EC"/>
</dbReference>
<keyword evidence="5" id="KW-0808">Transferase</keyword>
<dbReference type="Gene3D" id="3.30.70.260">
    <property type="match status" value="1"/>
</dbReference>
<dbReference type="Pfam" id="PF04607">
    <property type="entry name" value="RelA_SpoT"/>
    <property type="match status" value="1"/>
</dbReference>
<dbReference type="AlphaFoldDB" id="A0A3B1AP62"/>
<gene>
    <name evidence="5" type="ORF">MNBD_GAMMA22-2065</name>
</gene>
<evidence type="ECO:0000256" key="1">
    <source>
        <dbReference type="ARBA" id="ARBA00007476"/>
    </source>
</evidence>
<feature type="domain" description="HD" evidence="3">
    <location>
        <begin position="56"/>
        <end position="155"/>
    </location>
</feature>
<dbReference type="InterPro" id="IPR012676">
    <property type="entry name" value="TGS-like"/>
</dbReference>
<dbReference type="CDD" id="cd00077">
    <property type="entry name" value="HDc"/>
    <property type="match status" value="1"/>
</dbReference>
<dbReference type="NCBIfam" id="TIGR00691">
    <property type="entry name" value="spoT_relA"/>
    <property type="match status" value="1"/>
</dbReference>
<dbReference type="GO" id="GO:0008728">
    <property type="term" value="F:GTP diphosphokinase activity"/>
    <property type="evidence" value="ECO:0007669"/>
    <property type="project" value="UniProtKB-EC"/>
</dbReference>
<evidence type="ECO:0000259" key="3">
    <source>
        <dbReference type="PROSITE" id="PS51831"/>
    </source>
</evidence>
<organism evidence="5">
    <name type="scientific">hydrothermal vent metagenome</name>
    <dbReference type="NCBI Taxonomy" id="652676"/>
    <lineage>
        <taxon>unclassified sequences</taxon>
        <taxon>metagenomes</taxon>
        <taxon>ecological metagenomes</taxon>
    </lineage>
</organism>
<sequence>MAVPEYRDSNDVFLISDLCLMLEKYLKHDEVTEVYQAYLFGAEAHDGQHRMSGEPYIYHPLAAARILAEMHMDHKSIIAAILHDVIEDTKHAKDEIAKLFGDEVADLVDGVSKLTNIQFESKAEAQAENFRKMMLAMVQDIRVILVKLADRLHNMRTLGALRSDKRRKIARETLEIYAPIAMRLGMNTIRLELEELGFVALYPMRCRILKEAVRKTGGDRKEVVTKIEIKIQERLKQEDIIASVVGREKHLYSIYLKMFSKALSFHDVMDVYAFRILVDSVDMCYRVLGVIHNLYKPVPGRFKDYIAIPKTNGYQSLHTVLFSSKGFSLEVQIRTKDMDKVANAGIAAHWLYKSGKDSSNSAQIRARQWLKSLLEMQQFAGNSMEFLENVKIDLFPDEVYIFTPKGDILELPRGATAVDFAYAVHTDVGNQCVAVKIDRVLMPLRTKLYNGQKIEIITASGANPNPVWLDFVNTVKARTNIRHYLKNLQKEESISLGKRLLDKCLSVYGESVKSLSDENITKVLTQLNYSNMNKIYEEIGLGNQLAFVAARIIIGDDKGKALPVDPQSSEKTKNPLYIKGTENTVVQFARCCRPIPGDSIIAYVSAGRGIVVHAQDCNNAQEFVDKPEKWIDIQWESEVDGNFSVEIKMMVKNQRGILATVAAAVAEKDANIENVDMDERDGLHSAISFLISVKDRKHLANVIRHVRRLKLVYRISRVRR</sequence>
<dbReference type="Pfam" id="PF02824">
    <property type="entry name" value="TGS"/>
    <property type="match status" value="1"/>
</dbReference>
<dbReference type="SMART" id="SM00471">
    <property type="entry name" value="HDc"/>
    <property type="match status" value="1"/>
</dbReference>
<dbReference type="FunFam" id="1.10.3210.10:FF:000001">
    <property type="entry name" value="GTP pyrophosphokinase RelA"/>
    <property type="match status" value="1"/>
</dbReference>
<dbReference type="InterPro" id="IPR004095">
    <property type="entry name" value="TGS"/>
</dbReference>
<dbReference type="SUPFAM" id="SSF81301">
    <property type="entry name" value="Nucleotidyltransferase"/>
    <property type="match status" value="1"/>
</dbReference>
<dbReference type="SMART" id="SM00954">
    <property type="entry name" value="RelA_SpoT"/>
    <property type="match status" value="1"/>
</dbReference>
<reference evidence="5" key="1">
    <citation type="submission" date="2018-06" db="EMBL/GenBank/DDBJ databases">
        <authorList>
            <person name="Zhirakovskaya E."/>
        </authorList>
    </citation>
    <scope>NUCLEOTIDE SEQUENCE</scope>
</reference>
<feature type="domain" description="ACT" evidence="2">
    <location>
        <begin position="646"/>
        <end position="720"/>
    </location>
</feature>
<keyword evidence="5" id="KW-0418">Kinase</keyword>
<dbReference type="SUPFAM" id="SSF109604">
    <property type="entry name" value="HD-domain/PDEase-like"/>
    <property type="match status" value="1"/>
</dbReference>
<name>A0A3B1AP62_9ZZZZ</name>
<dbReference type="Gene3D" id="1.10.3210.10">
    <property type="entry name" value="Hypothetical protein af1432"/>
    <property type="match status" value="1"/>
</dbReference>
<dbReference type="InterPro" id="IPR045600">
    <property type="entry name" value="RelA/SpoT_AH_RIS"/>
</dbReference>
<dbReference type="EC" id="3.1.7.2" evidence="5"/>
<evidence type="ECO:0000313" key="5">
    <source>
        <dbReference type="EMBL" id="VAX01664.1"/>
    </source>
</evidence>
<dbReference type="GO" id="GO:0016301">
    <property type="term" value="F:kinase activity"/>
    <property type="evidence" value="ECO:0007669"/>
    <property type="project" value="UniProtKB-KW"/>
</dbReference>
<dbReference type="InterPro" id="IPR033655">
    <property type="entry name" value="TGS_RelA/SpoT"/>
</dbReference>
<evidence type="ECO:0000259" key="4">
    <source>
        <dbReference type="PROSITE" id="PS51880"/>
    </source>
</evidence>
<dbReference type="PANTHER" id="PTHR21262:SF36">
    <property type="entry name" value="BIFUNCTIONAL (P)PPGPP SYNTHASE_HYDROLASE SPOT"/>
    <property type="match status" value="1"/>
</dbReference>
<comment type="similarity">
    <text evidence="1">Belongs to the RelA/SpoT family.</text>
</comment>
<protein>
    <submittedName>
        <fullName evidence="5">Guanosine-3',5'-bis(Diphosphate) 3'-pyrophosphohydrolase / GTP pyrophosphokinase, (P)ppGpp synthetase II</fullName>
        <ecNumber evidence="5">2.7.6.5</ecNumber>
        <ecNumber evidence="5">3.1.7.2</ecNumber>
    </submittedName>
</protein>
<keyword evidence="5" id="KW-0378">Hydrolase</keyword>
<dbReference type="FunFam" id="3.30.460.10:FF:000001">
    <property type="entry name" value="GTP pyrophosphokinase RelA"/>
    <property type="match status" value="1"/>
</dbReference>
<dbReference type="PROSITE" id="PS51831">
    <property type="entry name" value="HD"/>
    <property type="match status" value="1"/>
</dbReference>
<dbReference type="Pfam" id="PF13291">
    <property type="entry name" value="ACT_4"/>
    <property type="match status" value="1"/>
</dbReference>
<dbReference type="GO" id="GO:0005886">
    <property type="term" value="C:plasma membrane"/>
    <property type="evidence" value="ECO:0007669"/>
    <property type="project" value="TreeGrafter"/>
</dbReference>
<dbReference type="SUPFAM" id="SSF55021">
    <property type="entry name" value="ACT-like"/>
    <property type="match status" value="1"/>
</dbReference>
<dbReference type="InterPro" id="IPR004811">
    <property type="entry name" value="RelA/Spo_fam"/>
</dbReference>
<dbReference type="CDD" id="cd05399">
    <property type="entry name" value="NT_Rel-Spo_like"/>
    <property type="match status" value="1"/>
</dbReference>
<dbReference type="Gene3D" id="3.10.20.30">
    <property type="match status" value="1"/>
</dbReference>
<dbReference type="GO" id="GO:0042594">
    <property type="term" value="P:response to starvation"/>
    <property type="evidence" value="ECO:0007669"/>
    <property type="project" value="TreeGrafter"/>
</dbReference>
<dbReference type="PROSITE" id="PS51671">
    <property type="entry name" value="ACT"/>
    <property type="match status" value="1"/>
</dbReference>
<dbReference type="PROSITE" id="PS51880">
    <property type="entry name" value="TGS"/>
    <property type="match status" value="1"/>
</dbReference>
<dbReference type="InterPro" id="IPR003607">
    <property type="entry name" value="HD/PDEase_dom"/>
</dbReference>
<proteinExistence type="inferred from homology"/>
<accession>A0A3B1AP62</accession>
<dbReference type="PANTHER" id="PTHR21262">
    <property type="entry name" value="GUANOSINE-3',5'-BIS DIPHOSPHATE 3'-PYROPHOSPHOHYDROLASE"/>
    <property type="match status" value="1"/>
</dbReference>
<dbReference type="InterPro" id="IPR045865">
    <property type="entry name" value="ACT-like_dom_sf"/>
</dbReference>
<dbReference type="CDD" id="cd01668">
    <property type="entry name" value="TGS_RSH"/>
    <property type="match status" value="1"/>
</dbReference>
<dbReference type="Gene3D" id="3.30.460.10">
    <property type="entry name" value="Beta Polymerase, domain 2"/>
    <property type="match status" value="1"/>
</dbReference>
<dbReference type="InterPro" id="IPR012675">
    <property type="entry name" value="Beta-grasp_dom_sf"/>
</dbReference>